<dbReference type="EMBL" id="FRBI01000008">
    <property type="protein sequence ID" value="SHM07110.1"/>
    <property type="molecule type" value="Genomic_DNA"/>
</dbReference>
<dbReference type="InterPro" id="IPR036890">
    <property type="entry name" value="HATPase_C_sf"/>
</dbReference>
<dbReference type="STRING" id="310782.SAMN05216499_10847"/>
<dbReference type="GO" id="GO:0004674">
    <property type="term" value="F:protein serine/threonine kinase activity"/>
    <property type="evidence" value="ECO:0007669"/>
    <property type="project" value="UniProtKB-KW"/>
</dbReference>
<dbReference type="AlphaFoldDB" id="A0A1M7FT47"/>
<dbReference type="CDD" id="cd16934">
    <property type="entry name" value="HATPase_RsbT-like"/>
    <property type="match status" value="1"/>
</dbReference>
<feature type="domain" description="Histidine kinase/HSP90-like ATPase" evidence="2">
    <location>
        <begin position="44"/>
        <end position="137"/>
    </location>
</feature>
<reference evidence="3 4" key="1">
    <citation type="submission" date="2016-11" db="EMBL/GenBank/DDBJ databases">
        <authorList>
            <person name="Jaros S."/>
            <person name="Januszkiewicz K."/>
            <person name="Wedrychowicz H."/>
        </authorList>
    </citation>
    <scope>NUCLEOTIDE SEQUENCE [LARGE SCALE GENOMIC DNA]</scope>
    <source>
        <strain evidence="3 4">CGMCC 4.2025</strain>
    </source>
</reference>
<gene>
    <name evidence="3" type="ORF">SAMN05216499_10847</name>
</gene>
<dbReference type="InterPro" id="IPR050267">
    <property type="entry name" value="Anti-sigma-factor_SerPK"/>
</dbReference>
<accession>A0A1M7FT47</accession>
<dbReference type="Gene3D" id="3.30.565.10">
    <property type="entry name" value="Histidine kinase-like ATPase, C-terminal domain"/>
    <property type="match status" value="1"/>
</dbReference>
<dbReference type="PANTHER" id="PTHR35526:SF3">
    <property type="entry name" value="ANTI-SIGMA-F FACTOR RSBW"/>
    <property type="match status" value="1"/>
</dbReference>
<keyword evidence="3" id="KW-0808">Transferase</keyword>
<protein>
    <submittedName>
        <fullName evidence="3">Serine/threonine-protein kinase RsbT</fullName>
    </submittedName>
</protein>
<dbReference type="Proteomes" id="UP000184111">
    <property type="component" value="Unassembled WGS sequence"/>
</dbReference>
<organism evidence="3 4">
    <name type="scientific">Actinacidiphila paucisporea</name>
    <dbReference type="NCBI Taxonomy" id="310782"/>
    <lineage>
        <taxon>Bacteria</taxon>
        <taxon>Bacillati</taxon>
        <taxon>Actinomycetota</taxon>
        <taxon>Actinomycetes</taxon>
        <taxon>Kitasatosporales</taxon>
        <taxon>Streptomycetaceae</taxon>
        <taxon>Actinacidiphila</taxon>
    </lineage>
</organism>
<dbReference type="Pfam" id="PF02518">
    <property type="entry name" value="HATPase_c"/>
    <property type="match status" value="1"/>
</dbReference>
<evidence type="ECO:0000259" key="2">
    <source>
        <dbReference type="Pfam" id="PF02518"/>
    </source>
</evidence>
<keyword evidence="3" id="KW-0418">Kinase</keyword>
<evidence type="ECO:0000313" key="4">
    <source>
        <dbReference type="Proteomes" id="UP000184111"/>
    </source>
</evidence>
<name>A0A1M7FT47_9ACTN</name>
<dbReference type="InterPro" id="IPR003594">
    <property type="entry name" value="HATPase_dom"/>
</dbReference>
<evidence type="ECO:0000313" key="3">
    <source>
        <dbReference type="EMBL" id="SHM07110.1"/>
    </source>
</evidence>
<dbReference type="SUPFAM" id="SSF55874">
    <property type="entry name" value="ATPase domain of HSP90 chaperone/DNA topoisomerase II/histidine kinase"/>
    <property type="match status" value="1"/>
</dbReference>
<keyword evidence="4" id="KW-1185">Reference proteome</keyword>
<dbReference type="PANTHER" id="PTHR35526">
    <property type="entry name" value="ANTI-SIGMA-F FACTOR RSBW-RELATED"/>
    <property type="match status" value="1"/>
</dbReference>
<keyword evidence="1" id="KW-0723">Serine/threonine-protein kinase</keyword>
<sequence length="142" mass="14856">MTSGVGPVEESAAEEAPIVANADVVKARQMVRALAQQARLSLVDQTKLVTAASELARNTLTYGGGGHMRMSIVSRGGKTGVRVAFRDEGPGIPDLDLALTDGWSSGRGMGLGLSGARRLADEFELVSEPGKGTHVVVVKWAR</sequence>
<proteinExistence type="predicted"/>
<evidence type="ECO:0000256" key="1">
    <source>
        <dbReference type="ARBA" id="ARBA00022527"/>
    </source>
</evidence>